<evidence type="ECO:0000256" key="5">
    <source>
        <dbReference type="ARBA" id="ARBA00022949"/>
    </source>
</evidence>
<evidence type="ECO:0000256" key="2">
    <source>
        <dbReference type="ARBA" id="ARBA00022581"/>
    </source>
</evidence>
<dbReference type="RefSeq" id="XP_016463707.1">
    <property type="nucleotide sequence ID" value="XM_016608221.1"/>
</dbReference>
<keyword evidence="3" id="KW-0732">Signal</keyword>
<organism evidence="11 12">
    <name type="scientific">Nicotiana tabacum</name>
    <name type="common">Common tobacco</name>
    <dbReference type="NCBI Taxonomy" id="4097"/>
    <lineage>
        <taxon>Eukaryota</taxon>
        <taxon>Viridiplantae</taxon>
        <taxon>Streptophyta</taxon>
        <taxon>Embryophyta</taxon>
        <taxon>Tracheophyta</taxon>
        <taxon>Spermatophyta</taxon>
        <taxon>Magnoliopsida</taxon>
        <taxon>eudicotyledons</taxon>
        <taxon>Gunneridae</taxon>
        <taxon>Pentapetalae</taxon>
        <taxon>asterids</taxon>
        <taxon>lamiids</taxon>
        <taxon>Solanales</taxon>
        <taxon>Solanaceae</taxon>
        <taxon>Nicotianoideae</taxon>
        <taxon>Nicotianeae</taxon>
        <taxon>Nicotiana</taxon>
    </lineage>
</organism>
<reference evidence="12" key="2">
    <citation type="submission" date="2025-08" db="UniProtKB">
        <authorList>
            <consortium name="RefSeq"/>
        </authorList>
    </citation>
    <scope>IDENTIFICATION</scope>
    <source>
        <tissue evidence="12">Leaf</tissue>
    </source>
</reference>
<dbReference type="GO" id="GO:0046739">
    <property type="term" value="P:transport of virus in multicellular host"/>
    <property type="evidence" value="ECO:0000318"/>
    <property type="project" value="GO_Central"/>
</dbReference>
<keyword evidence="5" id="KW-0965">Cell junction</keyword>
<dbReference type="PANTHER" id="PTHR32080">
    <property type="entry name" value="ANTIFUNGAL PROTEIN GINKBILOBIN-2-LIKE"/>
    <property type="match status" value="1"/>
</dbReference>
<dbReference type="KEGG" id="nta:107786703"/>
<name>A0A1S3ZHH4_TOBAC</name>
<dbReference type="Proteomes" id="UP000790787">
    <property type="component" value="Chromosome 13"/>
</dbReference>
<protein>
    <submittedName>
        <fullName evidence="12">Cysteine-rich repeat secretory protein 39</fullName>
    </submittedName>
    <submittedName>
        <fullName evidence="12">Plasmodesmata-located protein 4</fullName>
    </submittedName>
</protein>
<dbReference type="PROSITE" id="PS51473">
    <property type="entry name" value="GNK2"/>
    <property type="match status" value="2"/>
</dbReference>
<feature type="domain" description="Gnk2-homologous" evidence="10">
    <location>
        <begin position="45"/>
        <end position="147"/>
    </location>
</feature>
<dbReference type="AlphaFoldDB" id="A0A1S3ZHH4"/>
<keyword evidence="4" id="KW-0677">Repeat</keyword>
<dbReference type="GO" id="GO:0010497">
    <property type="term" value="P:plasmodesmata-mediated intercellular transport"/>
    <property type="evidence" value="ECO:0000318"/>
    <property type="project" value="GO_Central"/>
</dbReference>
<reference evidence="11" key="1">
    <citation type="journal article" date="2014" name="Nat. Commun.">
        <title>The tobacco genome sequence and its comparison with those of tomato and potato.</title>
        <authorList>
            <person name="Sierro N."/>
            <person name="Battey J.N."/>
            <person name="Ouadi S."/>
            <person name="Bakaher N."/>
            <person name="Bovet L."/>
            <person name="Willig A."/>
            <person name="Goepfert S."/>
            <person name="Peitsch M.C."/>
            <person name="Ivanov N.V."/>
        </authorList>
    </citation>
    <scope>NUCLEOTIDE SEQUENCE [LARGE SCALE GENOMIC DNA]</scope>
</reference>
<dbReference type="RefSeq" id="XP_016463707.1">
    <property type="nucleotide sequence ID" value="XM_016608221.2"/>
</dbReference>
<comment type="subcellular location">
    <subcellularLocation>
        <location evidence="7">Cell junction</location>
        <location evidence="7">Plasmodesma</location>
    </subcellularLocation>
    <subcellularLocation>
        <location evidence="1">Cell membrane</location>
        <topology evidence="1">Single-pass type I membrane protein</topology>
    </subcellularLocation>
</comment>
<proteinExistence type="inferred from homology"/>
<evidence type="ECO:0000256" key="9">
    <source>
        <dbReference type="SAM" id="Phobius"/>
    </source>
</evidence>
<keyword evidence="9" id="KW-0472">Membrane</keyword>
<dbReference type="OrthoDB" id="1715309at2759"/>
<accession>A0A1S3ZHH4</accession>
<evidence type="ECO:0000256" key="4">
    <source>
        <dbReference type="ARBA" id="ARBA00022737"/>
    </source>
</evidence>
<keyword evidence="6" id="KW-1015">Disulfide bond</keyword>
<dbReference type="PaxDb" id="4097-A0A1S3ZHH4"/>
<evidence type="ECO:0000313" key="11">
    <source>
        <dbReference type="Proteomes" id="UP000790787"/>
    </source>
</evidence>
<evidence type="ECO:0000256" key="7">
    <source>
        <dbReference type="ARBA" id="ARBA00024184"/>
    </source>
</evidence>
<evidence type="ECO:0000256" key="6">
    <source>
        <dbReference type="ARBA" id="ARBA00023157"/>
    </source>
</evidence>
<dbReference type="InterPro" id="IPR038408">
    <property type="entry name" value="GNK2_sf"/>
</dbReference>
<dbReference type="PANTHER" id="PTHR32080:SF58">
    <property type="entry name" value="CYSTEINE-RICH REPEAT SECRETORY PROTEIN 39-LIKE"/>
    <property type="match status" value="1"/>
</dbReference>
<dbReference type="OMA" id="CYFHYET"/>
<dbReference type="InterPro" id="IPR051378">
    <property type="entry name" value="Cell2Cell_Antifungal"/>
</dbReference>
<evidence type="ECO:0000259" key="10">
    <source>
        <dbReference type="PROSITE" id="PS51473"/>
    </source>
</evidence>
<dbReference type="SMR" id="A0A1S3ZHH4"/>
<gene>
    <name evidence="12" type="primary">LOC107786703</name>
</gene>
<sequence length="301" mass="33344">MGCSSSTPLAYLHNQFLLKIFLFSLMLLTANTNTIDLHHLVFTTCTANQTFQNDLAISSSLSKLSIVSSLFQEFLDKSSESKFFETYAGDDRITILGLFQCRNDLNHDQCHTCTNKLVDISRNFCGERIPARVQLSGCYLDYKAEEEREVSKLLMLHKVCSRKKAKSSRFEEEMGYAFAEVESCGMSGNGFCDLSYGKVHVIAQCVGNLGACDCGGCMNKAVQIVHDQCAYSITAQVYLDGCYLSYSYGKHKISSYLDEGKGSGNGSQKLVAIVAGGIVATILLGVVYYFMKSWGKKDDDW</sequence>
<dbReference type="GO" id="GO:0009506">
    <property type="term" value="C:plasmodesma"/>
    <property type="evidence" value="ECO:0000318"/>
    <property type="project" value="GO_Central"/>
</dbReference>
<dbReference type="STRING" id="4097.A0A1S3ZHH4"/>
<feature type="domain" description="Gnk2-homologous" evidence="10">
    <location>
        <begin position="152"/>
        <end position="251"/>
    </location>
</feature>
<feature type="transmembrane region" description="Helical" evidence="9">
    <location>
        <begin position="270"/>
        <end position="291"/>
    </location>
</feature>
<dbReference type="GeneID" id="107786703"/>
<evidence type="ECO:0000256" key="8">
    <source>
        <dbReference type="ARBA" id="ARBA00038393"/>
    </source>
</evidence>
<evidence type="ECO:0000313" key="12">
    <source>
        <dbReference type="RefSeq" id="XP_016463707.1"/>
    </source>
</evidence>
<dbReference type="Pfam" id="PF01657">
    <property type="entry name" value="Stress-antifung"/>
    <property type="match status" value="2"/>
</dbReference>
<comment type="similarity">
    <text evidence="8">Belongs to the cysteine-rich repeat secretory protein family. Plasmodesmata-located proteins (PDLD) subfamily.</text>
</comment>
<evidence type="ECO:0000256" key="1">
    <source>
        <dbReference type="ARBA" id="ARBA00004251"/>
    </source>
</evidence>
<dbReference type="InterPro" id="IPR002902">
    <property type="entry name" value="GNK2"/>
</dbReference>
<dbReference type="Gene3D" id="3.30.430.20">
    <property type="entry name" value="Gnk2 domain, C-X8-C-X2-C motif"/>
    <property type="match status" value="2"/>
</dbReference>
<keyword evidence="9" id="KW-1133">Transmembrane helix</keyword>
<keyword evidence="9" id="KW-0812">Transmembrane</keyword>
<keyword evidence="11" id="KW-1185">Reference proteome</keyword>
<evidence type="ECO:0000256" key="3">
    <source>
        <dbReference type="ARBA" id="ARBA00022729"/>
    </source>
</evidence>
<dbReference type="GO" id="GO:0005886">
    <property type="term" value="C:plasma membrane"/>
    <property type="evidence" value="ECO:0007669"/>
    <property type="project" value="UniProtKB-SubCell"/>
</dbReference>
<keyword evidence="2" id="KW-0945">Host-virus interaction</keyword>
<dbReference type="CDD" id="cd23509">
    <property type="entry name" value="Gnk2-like"/>
    <property type="match status" value="2"/>
</dbReference>